<gene>
    <name evidence="3" type="ORF">CERZMDRAFT_93231</name>
</gene>
<feature type="signal peptide" evidence="2">
    <location>
        <begin position="1"/>
        <end position="20"/>
    </location>
</feature>
<dbReference type="EMBL" id="ML992663">
    <property type="protein sequence ID" value="KAF2217178.1"/>
    <property type="molecule type" value="Genomic_DNA"/>
</dbReference>
<keyword evidence="2" id="KW-0732">Signal</keyword>
<protein>
    <submittedName>
        <fullName evidence="3">Uncharacterized protein</fullName>
    </submittedName>
</protein>
<reference evidence="3" key="1">
    <citation type="journal article" date="2020" name="Stud. Mycol.">
        <title>101 Dothideomycetes genomes: a test case for predicting lifestyles and emergence of pathogens.</title>
        <authorList>
            <person name="Haridas S."/>
            <person name="Albert R."/>
            <person name="Binder M."/>
            <person name="Bloem J."/>
            <person name="Labutti K."/>
            <person name="Salamov A."/>
            <person name="Andreopoulos B."/>
            <person name="Baker S."/>
            <person name="Barry K."/>
            <person name="Bills G."/>
            <person name="Bluhm B."/>
            <person name="Cannon C."/>
            <person name="Castanera R."/>
            <person name="Culley D."/>
            <person name="Daum C."/>
            <person name="Ezra D."/>
            <person name="Gonzalez J."/>
            <person name="Henrissat B."/>
            <person name="Kuo A."/>
            <person name="Liang C."/>
            <person name="Lipzen A."/>
            <person name="Lutzoni F."/>
            <person name="Magnuson J."/>
            <person name="Mondo S."/>
            <person name="Nolan M."/>
            <person name="Ohm R."/>
            <person name="Pangilinan J."/>
            <person name="Park H.-J."/>
            <person name="Ramirez L."/>
            <person name="Alfaro M."/>
            <person name="Sun H."/>
            <person name="Tritt A."/>
            <person name="Yoshinaga Y."/>
            <person name="Zwiers L.-H."/>
            <person name="Turgeon B."/>
            <person name="Goodwin S."/>
            <person name="Spatafora J."/>
            <person name="Crous P."/>
            <person name="Grigoriev I."/>
        </authorList>
    </citation>
    <scope>NUCLEOTIDE SEQUENCE</scope>
    <source>
        <strain evidence="3">SCOH1-5</strain>
    </source>
</reference>
<feature type="compositionally biased region" description="Low complexity" evidence="1">
    <location>
        <begin position="91"/>
        <end position="106"/>
    </location>
</feature>
<name>A0A6A6FVC1_9PEZI</name>
<evidence type="ECO:0000313" key="3">
    <source>
        <dbReference type="EMBL" id="KAF2217178.1"/>
    </source>
</evidence>
<organism evidence="3 4">
    <name type="scientific">Cercospora zeae-maydis SCOH1-5</name>
    <dbReference type="NCBI Taxonomy" id="717836"/>
    <lineage>
        <taxon>Eukaryota</taxon>
        <taxon>Fungi</taxon>
        <taxon>Dikarya</taxon>
        <taxon>Ascomycota</taxon>
        <taxon>Pezizomycotina</taxon>
        <taxon>Dothideomycetes</taxon>
        <taxon>Dothideomycetidae</taxon>
        <taxon>Mycosphaerellales</taxon>
        <taxon>Mycosphaerellaceae</taxon>
        <taxon>Cercospora</taxon>
    </lineage>
</organism>
<dbReference type="Proteomes" id="UP000799539">
    <property type="component" value="Unassembled WGS sequence"/>
</dbReference>
<feature type="region of interest" description="Disordered" evidence="1">
    <location>
        <begin position="83"/>
        <end position="108"/>
    </location>
</feature>
<feature type="chain" id="PRO_5025374489" evidence="2">
    <location>
        <begin position="21"/>
        <end position="219"/>
    </location>
</feature>
<keyword evidence="4" id="KW-1185">Reference proteome</keyword>
<dbReference type="AlphaFoldDB" id="A0A6A6FVC1"/>
<sequence length="219" mass="23608">MKLSSAVLLASTAALSTATAEEKTFPIIRPMETVQPLFACDTEGARCSLIRSVQASTPVATTISSATTVSSATTHRPQYQCRRCRPRPHGTTLQTSTSSSSTTPSHTHLKPLATDLLLPDPKLVSEALNSLTTATESSLPTPSLHQSLPGTPPDECWGAWCRLKGLLPPYRVEPSHLPGMVPRPFGGYFPRRCYGPWRTVCIDLPITVKAAADEPEESE</sequence>
<evidence type="ECO:0000256" key="2">
    <source>
        <dbReference type="SAM" id="SignalP"/>
    </source>
</evidence>
<accession>A0A6A6FVC1</accession>
<evidence type="ECO:0000256" key="1">
    <source>
        <dbReference type="SAM" id="MobiDB-lite"/>
    </source>
</evidence>
<proteinExistence type="predicted"/>
<evidence type="ECO:0000313" key="4">
    <source>
        <dbReference type="Proteomes" id="UP000799539"/>
    </source>
</evidence>